<sequence>MTSVPAVNPVKKEKHKKDKKAAEAEVELKDAVEEISIYIVFVHPHVMVGVAKWNMLEGVALQLLGCCDNTDITIICSGHMLLVSGEDIKWHPKYSVLWDYCLWDGSLYGRCKCPPGFTMSEAELRPYAKSVKAPTEQPAQTQSSSAKSADSAPTMMPAKKAKQSKGKKTEEVKVEPESAVEEQGTGEATTSLKDEVLTLSKGIYVMFVCPNVIVGEAKWNALEGFALQLLGCHDNTDVITIHLGCTLLVSGDDVKWHPRYSKKLYTIAAPFNDYIVFSLWLCGTGFDTEWLEKDKKSFVMEDKTVDFKQVKVCIFCLELDPSVRFSVK</sequence>
<dbReference type="RefSeq" id="XP_047772324.1">
    <property type="nucleotide sequence ID" value="XM_047921962.1"/>
</dbReference>
<comment type="caution">
    <text evidence="2">The sequence shown here is derived from an EMBL/GenBank/DDBJ whole genome shotgun (WGS) entry which is preliminary data.</text>
</comment>
<evidence type="ECO:0000256" key="1">
    <source>
        <dbReference type="SAM" id="MobiDB-lite"/>
    </source>
</evidence>
<dbReference type="Proteomes" id="UP000814176">
    <property type="component" value="Unassembled WGS sequence"/>
</dbReference>
<evidence type="ECO:0000313" key="2">
    <source>
        <dbReference type="EMBL" id="KAH9828653.1"/>
    </source>
</evidence>
<accession>A0ABQ8JX61</accession>
<proteinExistence type="predicted"/>
<gene>
    <name evidence="2" type="ORF">C8Q71DRAFT_728531</name>
</gene>
<protein>
    <submittedName>
        <fullName evidence="2">Uncharacterized protein</fullName>
    </submittedName>
</protein>
<keyword evidence="3" id="KW-1185">Reference proteome</keyword>
<reference evidence="2 3" key="1">
    <citation type="journal article" date="2021" name="Environ. Microbiol.">
        <title>Gene family expansions and transcriptome signatures uncover fungal adaptations to wood decay.</title>
        <authorList>
            <person name="Hage H."/>
            <person name="Miyauchi S."/>
            <person name="Viragh M."/>
            <person name="Drula E."/>
            <person name="Min B."/>
            <person name="Chaduli D."/>
            <person name="Navarro D."/>
            <person name="Favel A."/>
            <person name="Norest M."/>
            <person name="Lesage-Meessen L."/>
            <person name="Balint B."/>
            <person name="Merenyi Z."/>
            <person name="de Eugenio L."/>
            <person name="Morin E."/>
            <person name="Martinez A.T."/>
            <person name="Baldrian P."/>
            <person name="Stursova M."/>
            <person name="Martinez M.J."/>
            <person name="Novotny C."/>
            <person name="Magnuson J.K."/>
            <person name="Spatafora J.W."/>
            <person name="Maurice S."/>
            <person name="Pangilinan J."/>
            <person name="Andreopoulos W."/>
            <person name="LaButti K."/>
            <person name="Hundley H."/>
            <person name="Na H."/>
            <person name="Kuo A."/>
            <person name="Barry K."/>
            <person name="Lipzen A."/>
            <person name="Henrissat B."/>
            <person name="Riley R."/>
            <person name="Ahrendt S."/>
            <person name="Nagy L.G."/>
            <person name="Grigoriev I.V."/>
            <person name="Martin F."/>
            <person name="Rosso M.N."/>
        </authorList>
    </citation>
    <scope>NUCLEOTIDE SEQUENCE [LARGE SCALE GENOMIC DNA]</scope>
    <source>
        <strain evidence="2 3">CIRM-BRFM 1785</strain>
    </source>
</reference>
<organism evidence="2 3">
    <name type="scientific">Rhodofomes roseus</name>
    <dbReference type="NCBI Taxonomy" id="34475"/>
    <lineage>
        <taxon>Eukaryota</taxon>
        <taxon>Fungi</taxon>
        <taxon>Dikarya</taxon>
        <taxon>Basidiomycota</taxon>
        <taxon>Agaricomycotina</taxon>
        <taxon>Agaricomycetes</taxon>
        <taxon>Polyporales</taxon>
        <taxon>Rhodofomes</taxon>
    </lineage>
</organism>
<name>A0ABQ8JX61_9APHY</name>
<dbReference type="EMBL" id="JADCUA010000051">
    <property type="protein sequence ID" value="KAH9828653.1"/>
    <property type="molecule type" value="Genomic_DNA"/>
</dbReference>
<evidence type="ECO:0000313" key="3">
    <source>
        <dbReference type="Proteomes" id="UP000814176"/>
    </source>
</evidence>
<dbReference type="GeneID" id="72002694"/>
<feature type="compositionally biased region" description="Polar residues" evidence="1">
    <location>
        <begin position="137"/>
        <end position="148"/>
    </location>
</feature>
<feature type="region of interest" description="Disordered" evidence="1">
    <location>
        <begin position="128"/>
        <end position="187"/>
    </location>
</feature>
<feature type="compositionally biased region" description="Basic and acidic residues" evidence="1">
    <location>
        <begin position="167"/>
        <end position="176"/>
    </location>
</feature>